<name>A0A0K1PSW6_9BACT</name>
<organism evidence="3 4">
    <name type="scientific">Labilithrix luteola</name>
    <dbReference type="NCBI Taxonomy" id="1391654"/>
    <lineage>
        <taxon>Bacteria</taxon>
        <taxon>Pseudomonadati</taxon>
        <taxon>Myxococcota</taxon>
        <taxon>Polyangia</taxon>
        <taxon>Polyangiales</taxon>
        <taxon>Labilitrichaceae</taxon>
        <taxon>Labilithrix</taxon>
    </lineage>
</organism>
<gene>
    <name evidence="3" type="ORF">AKJ09_03130</name>
</gene>
<keyword evidence="4" id="KW-1185">Reference proteome</keyword>
<dbReference type="PATRIC" id="fig|1391654.3.peg.3165"/>
<dbReference type="InterPro" id="IPR038765">
    <property type="entry name" value="Papain-like_cys_pep_sf"/>
</dbReference>
<dbReference type="Gene3D" id="3.90.70.10">
    <property type="entry name" value="Cysteine proteinases"/>
    <property type="match status" value="1"/>
</dbReference>
<dbReference type="SUPFAM" id="SSF54001">
    <property type="entry name" value="Cysteine proteinases"/>
    <property type="match status" value="1"/>
</dbReference>
<evidence type="ECO:0000313" key="3">
    <source>
        <dbReference type="EMBL" id="AKU96466.1"/>
    </source>
</evidence>
<accession>A0A0K1PSW6</accession>
<sequence length="404" mass="43212">MAEAINVAKIQELKARNPKGCGFQEVAPGNWVKMDCHNYQSSTKAVLHLSTRKAKALQARTTFWKPVSMVKSRFGSLANLRLNVGGAKGGGERAVTPGSVAGAGDVKAETFPSTVDHRAENLEGPIKDQGPVGSCTAFSLSTTIDNAAIRAGKLQPGNATNAASPNHVWSGYGIPQMGTAADANLGRTIGTLGVWPQSHREACELGNATYEDCGSYVTPSAVPGTWRNDSKLMAKYDQANSSAVYKINNFEKLQTLPPNMDEIISTLASGSDLWIAMKIDGYAWSNSKMKNGVIPDWSDPSGGHAITMSGYRVTPSGRQFLIHNSWGTSWGDQGYAWVSENMVQKYMHYAYKVKIDGGVKKEDITDDDCAPDELVDIQSLVCALICPDDSRPNGGCGTAGGAKR</sequence>
<evidence type="ECO:0000313" key="4">
    <source>
        <dbReference type="Proteomes" id="UP000064967"/>
    </source>
</evidence>
<evidence type="ECO:0000259" key="2">
    <source>
        <dbReference type="SMART" id="SM00645"/>
    </source>
</evidence>
<dbReference type="Pfam" id="PF00112">
    <property type="entry name" value="Peptidase_C1"/>
    <property type="match status" value="1"/>
</dbReference>
<dbReference type="KEGG" id="llu:AKJ09_03130"/>
<protein>
    <recommendedName>
        <fullName evidence="2">Peptidase C1A papain C-terminal domain-containing protein</fullName>
    </recommendedName>
</protein>
<dbReference type="EMBL" id="CP012333">
    <property type="protein sequence ID" value="AKU96466.1"/>
    <property type="molecule type" value="Genomic_DNA"/>
</dbReference>
<proteinExistence type="inferred from homology"/>
<dbReference type="CDD" id="cd02619">
    <property type="entry name" value="Peptidase_C1"/>
    <property type="match status" value="1"/>
</dbReference>
<dbReference type="AlphaFoldDB" id="A0A0K1PSW6"/>
<dbReference type="PANTHER" id="PTHR12411">
    <property type="entry name" value="CYSTEINE PROTEASE FAMILY C1-RELATED"/>
    <property type="match status" value="1"/>
</dbReference>
<dbReference type="InterPro" id="IPR013128">
    <property type="entry name" value="Peptidase_C1A"/>
</dbReference>
<feature type="domain" description="Peptidase C1A papain C-terminal" evidence="2">
    <location>
        <begin position="111"/>
        <end position="353"/>
    </location>
</feature>
<reference evidence="3 4" key="1">
    <citation type="submission" date="2015-08" db="EMBL/GenBank/DDBJ databases">
        <authorList>
            <person name="Babu N.S."/>
            <person name="Beckwith C.J."/>
            <person name="Beseler K.G."/>
            <person name="Brison A."/>
            <person name="Carone J.V."/>
            <person name="Caskin T.P."/>
            <person name="Diamond M."/>
            <person name="Durham M.E."/>
            <person name="Foxe J.M."/>
            <person name="Go M."/>
            <person name="Henderson B.A."/>
            <person name="Jones I.B."/>
            <person name="McGettigan J.A."/>
            <person name="Micheletti S.J."/>
            <person name="Nasrallah M.E."/>
            <person name="Ortiz D."/>
            <person name="Piller C.R."/>
            <person name="Privatt S.R."/>
            <person name="Schneider S.L."/>
            <person name="Sharp S."/>
            <person name="Smith T.C."/>
            <person name="Stanton J.D."/>
            <person name="Ullery H.E."/>
            <person name="Wilson R.J."/>
            <person name="Serrano M.G."/>
            <person name="Buck G."/>
            <person name="Lee V."/>
            <person name="Wang Y."/>
            <person name="Carvalho R."/>
            <person name="Voegtly L."/>
            <person name="Shi R."/>
            <person name="Duckworth R."/>
            <person name="Johnson A."/>
            <person name="Loviza R."/>
            <person name="Walstead R."/>
            <person name="Shah Z."/>
            <person name="Kiflezghi M."/>
            <person name="Wade K."/>
            <person name="Ball S.L."/>
            <person name="Bradley K.W."/>
            <person name="Asai D.J."/>
            <person name="Bowman C.A."/>
            <person name="Russell D.A."/>
            <person name="Pope W.H."/>
            <person name="Jacobs-Sera D."/>
            <person name="Hendrix R.W."/>
            <person name="Hatfull G.F."/>
        </authorList>
    </citation>
    <scope>NUCLEOTIDE SEQUENCE [LARGE SCALE GENOMIC DNA]</scope>
    <source>
        <strain evidence="3 4">DSM 27648</strain>
    </source>
</reference>
<dbReference type="SMART" id="SM00645">
    <property type="entry name" value="Pept_C1"/>
    <property type="match status" value="1"/>
</dbReference>
<dbReference type="InterPro" id="IPR000668">
    <property type="entry name" value="Peptidase_C1A_C"/>
</dbReference>
<dbReference type="GO" id="GO:0008234">
    <property type="term" value="F:cysteine-type peptidase activity"/>
    <property type="evidence" value="ECO:0007669"/>
    <property type="project" value="InterPro"/>
</dbReference>
<evidence type="ECO:0000256" key="1">
    <source>
        <dbReference type="ARBA" id="ARBA00008455"/>
    </source>
</evidence>
<dbReference type="STRING" id="1391654.AKJ09_03130"/>
<dbReference type="GO" id="GO:0006508">
    <property type="term" value="P:proteolysis"/>
    <property type="evidence" value="ECO:0007669"/>
    <property type="project" value="InterPro"/>
</dbReference>
<comment type="similarity">
    <text evidence="1">Belongs to the peptidase C1 family.</text>
</comment>
<dbReference type="Proteomes" id="UP000064967">
    <property type="component" value="Chromosome"/>
</dbReference>